<keyword evidence="1" id="KW-0812">Transmembrane</keyword>
<sequence length="159" mass="18918">MTQTSLTILTISLPFIGAGIGYLTKYYIEKNKELTNELTKQRREIYQQYVNLIIDLFSKNKIKQNKKEDNLLAELFEFYKKYILYASPNVIKAFSNYFQFIYNQNDFENDKDSKKSLEYMTKIMLEMRKDIGLKNDGLGENGEMLLRALINDYDKIWKK</sequence>
<dbReference type="Proteomes" id="UP001430679">
    <property type="component" value="Unassembled WGS sequence"/>
</dbReference>
<keyword evidence="1" id="KW-0472">Membrane</keyword>
<dbReference type="RefSeq" id="WP_230036004.1">
    <property type="nucleotide sequence ID" value="NZ_JAJJMM010000001.1"/>
</dbReference>
<evidence type="ECO:0000313" key="2">
    <source>
        <dbReference type="EMBL" id="MCC9063644.1"/>
    </source>
</evidence>
<feature type="transmembrane region" description="Helical" evidence="1">
    <location>
        <begin position="6"/>
        <end position="24"/>
    </location>
</feature>
<evidence type="ECO:0000313" key="3">
    <source>
        <dbReference type="Proteomes" id="UP001430679"/>
    </source>
</evidence>
<gene>
    <name evidence="2" type="ORF">LNP81_11655</name>
</gene>
<keyword evidence="1" id="KW-1133">Transmembrane helix</keyword>
<reference evidence="2" key="1">
    <citation type="submission" date="2021-11" db="EMBL/GenBank/DDBJ databases">
        <title>Description of novel Flavobacterium species.</title>
        <authorList>
            <person name="Saticioglu I.B."/>
            <person name="Ay H."/>
            <person name="Altun S."/>
            <person name="Duman M."/>
        </authorList>
    </citation>
    <scope>NUCLEOTIDE SEQUENCE</scope>
    <source>
        <strain evidence="2">F-30</strain>
    </source>
</reference>
<evidence type="ECO:0000256" key="1">
    <source>
        <dbReference type="SAM" id="Phobius"/>
    </source>
</evidence>
<evidence type="ECO:0008006" key="4">
    <source>
        <dbReference type="Google" id="ProtNLM"/>
    </source>
</evidence>
<organism evidence="2 3">
    <name type="scientific">Flavobacterium piscisymbiosum</name>
    <dbReference type="NCBI Taxonomy" id="2893753"/>
    <lineage>
        <taxon>Bacteria</taxon>
        <taxon>Pseudomonadati</taxon>
        <taxon>Bacteroidota</taxon>
        <taxon>Flavobacteriia</taxon>
        <taxon>Flavobacteriales</taxon>
        <taxon>Flavobacteriaceae</taxon>
        <taxon>Flavobacterium</taxon>
    </lineage>
</organism>
<keyword evidence="3" id="KW-1185">Reference proteome</keyword>
<name>A0ABS8MDQ1_9FLAO</name>
<protein>
    <recommendedName>
        <fullName evidence="4">Phage abortive infection protein</fullName>
    </recommendedName>
</protein>
<comment type="caution">
    <text evidence="2">The sequence shown here is derived from an EMBL/GenBank/DDBJ whole genome shotgun (WGS) entry which is preliminary data.</text>
</comment>
<accession>A0ABS8MDQ1</accession>
<dbReference type="EMBL" id="JAJJMM010000001">
    <property type="protein sequence ID" value="MCC9063644.1"/>
    <property type="molecule type" value="Genomic_DNA"/>
</dbReference>
<proteinExistence type="predicted"/>